<dbReference type="InterPro" id="IPR011098">
    <property type="entry name" value="G5_dom"/>
</dbReference>
<accession>A0A1I5IT52</accession>
<dbReference type="PANTHER" id="PTHR35788">
    <property type="entry name" value="EXPORTED PROTEIN-RELATED"/>
    <property type="match status" value="1"/>
</dbReference>
<dbReference type="Pfam" id="PF04294">
    <property type="entry name" value="VanW"/>
    <property type="match status" value="1"/>
</dbReference>
<proteinExistence type="predicted"/>
<evidence type="ECO:0000259" key="4">
    <source>
        <dbReference type="PROSITE" id="PS51109"/>
    </source>
</evidence>
<dbReference type="InterPro" id="IPR007391">
    <property type="entry name" value="Vancomycin_resist_VanW"/>
</dbReference>
<sequence length="522" mass="57834">MKKKTAYKIMLFAICLFSTMIVSKVSAAEEDEAITQGIYIDSVHIGGMTETQAREAVQDYINNLKSKTVTVQIEDKSETVSLDDLAYSEGKNDFIEQAIKIGKEGNLIKRYKDLKDVEVNKLVYDLAFTIDDNKLKEFLETKCSVYDVEPLNATVKRENGTFVYTNEVVGKKLEVQDTLSDIKNALSDNWNQENIVVTGKVVEVSPKYTREMVNRVNAVLGSFSTTYTSSSADRAGNLANGARLINNTILYPGDEFSAYEKLTPFTPQNGYYAAGSYLNGKVVDSIGGGACQVTTTLYNAVLDSELEVTERAAHSMTIGYVPLSRDAAIAGTWKNLKFKNNTNAPVLIQAFTQGRTITFTIWGEETRNTANRRVKYETVILSETKPGPDVVTKDPTKPTTYEVTTQSAHIGYVAELYKVVYENGIEVSRTRVNKSYYSASPRYVTIGTMEVEEEVPKDEDGEKDKEEGKKPSKNKPSKNKPSGENKKDDDTNVTNPDEINVGDNTQPEDAEPIDQSDASGND</sequence>
<dbReference type="EMBL" id="FOWD01000052">
    <property type="protein sequence ID" value="SFO63745.1"/>
    <property type="molecule type" value="Genomic_DNA"/>
</dbReference>
<keyword evidence="1 3" id="KW-0732">Signal</keyword>
<reference evidence="5 6" key="1">
    <citation type="submission" date="2016-10" db="EMBL/GenBank/DDBJ databases">
        <authorList>
            <person name="de Groot N.N."/>
        </authorList>
    </citation>
    <scope>NUCLEOTIDE SEQUENCE [LARGE SCALE GENOMIC DNA]</scope>
    <source>
        <strain evidence="5 6">DSM 1283</strain>
    </source>
</reference>
<feature type="compositionally biased region" description="Basic and acidic residues" evidence="2">
    <location>
        <begin position="458"/>
        <end position="470"/>
    </location>
</feature>
<keyword evidence="6" id="KW-1185">Reference proteome</keyword>
<protein>
    <submittedName>
        <fullName evidence="5">Vancomycin resistance protein YoaR, contains peptidoglycan-binding and VanW domains</fullName>
    </submittedName>
</protein>
<dbReference type="STRING" id="1527.SAMN04489757_15222"/>
<feature type="compositionally biased region" description="Basic and acidic residues" evidence="2">
    <location>
        <begin position="481"/>
        <end position="490"/>
    </location>
</feature>
<dbReference type="InterPro" id="IPR022029">
    <property type="entry name" value="YoaR-like_PG-bd"/>
</dbReference>
<evidence type="ECO:0000256" key="2">
    <source>
        <dbReference type="SAM" id="MobiDB-lite"/>
    </source>
</evidence>
<dbReference type="PANTHER" id="PTHR35788:SF1">
    <property type="entry name" value="EXPORTED PROTEIN"/>
    <property type="match status" value="1"/>
</dbReference>
<evidence type="ECO:0000256" key="1">
    <source>
        <dbReference type="ARBA" id="ARBA00022729"/>
    </source>
</evidence>
<name>A0A1I5IT52_9FIRM</name>
<feature type="signal peptide" evidence="3">
    <location>
        <begin position="1"/>
        <end position="27"/>
    </location>
</feature>
<dbReference type="InterPro" id="IPR052913">
    <property type="entry name" value="Glycopeptide_resist_protein"/>
</dbReference>
<dbReference type="Pfam" id="PF12229">
    <property type="entry name" value="PG_binding_4"/>
    <property type="match status" value="1"/>
</dbReference>
<feature type="chain" id="PRO_5011601546" evidence="3">
    <location>
        <begin position="28"/>
        <end position="522"/>
    </location>
</feature>
<dbReference type="OrthoDB" id="9797191at2"/>
<feature type="region of interest" description="Disordered" evidence="2">
    <location>
        <begin position="450"/>
        <end position="522"/>
    </location>
</feature>
<dbReference type="Proteomes" id="UP000198806">
    <property type="component" value="Unassembled WGS sequence"/>
</dbReference>
<evidence type="ECO:0000313" key="6">
    <source>
        <dbReference type="Proteomes" id="UP000198806"/>
    </source>
</evidence>
<evidence type="ECO:0000313" key="5">
    <source>
        <dbReference type="EMBL" id="SFO63745.1"/>
    </source>
</evidence>
<evidence type="ECO:0000256" key="3">
    <source>
        <dbReference type="SAM" id="SignalP"/>
    </source>
</evidence>
<organism evidence="5 6">
    <name type="scientific">Anaerocolumna aminovalerica</name>
    <dbReference type="NCBI Taxonomy" id="1527"/>
    <lineage>
        <taxon>Bacteria</taxon>
        <taxon>Bacillati</taxon>
        <taxon>Bacillota</taxon>
        <taxon>Clostridia</taxon>
        <taxon>Lachnospirales</taxon>
        <taxon>Lachnospiraceae</taxon>
        <taxon>Anaerocolumna</taxon>
    </lineage>
</organism>
<dbReference type="Pfam" id="PF07501">
    <property type="entry name" value="G5"/>
    <property type="match status" value="1"/>
</dbReference>
<dbReference type="RefSeq" id="WP_091688877.1">
    <property type="nucleotide sequence ID" value="NZ_BAABFM010000031.1"/>
</dbReference>
<dbReference type="PROSITE" id="PS51109">
    <property type="entry name" value="G5"/>
    <property type="match status" value="1"/>
</dbReference>
<feature type="compositionally biased region" description="Polar residues" evidence="2">
    <location>
        <begin position="492"/>
        <end position="505"/>
    </location>
</feature>
<dbReference type="SMART" id="SM01208">
    <property type="entry name" value="G5"/>
    <property type="match status" value="1"/>
</dbReference>
<feature type="domain" description="G5" evidence="4">
    <location>
        <begin position="371"/>
        <end position="450"/>
    </location>
</feature>
<gene>
    <name evidence="5" type="ORF">SAMN04489757_15222</name>
</gene>
<dbReference type="AlphaFoldDB" id="A0A1I5IT52"/>